<keyword evidence="3" id="KW-0233">DNA recombination</keyword>
<dbReference type="InterPro" id="IPR050090">
    <property type="entry name" value="Tyrosine_recombinase_XerCD"/>
</dbReference>
<accession>A0ABZ1NLL6</accession>
<dbReference type="EMBL" id="CP107906">
    <property type="protein sequence ID" value="WUG92618.1"/>
    <property type="molecule type" value="Genomic_DNA"/>
</dbReference>
<evidence type="ECO:0000256" key="3">
    <source>
        <dbReference type="ARBA" id="ARBA00023172"/>
    </source>
</evidence>
<dbReference type="InterPro" id="IPR002104">
    <property type="entry name" value="Integrase_catalytic"/>
</dbReference>
<evidence type="ECO:0000259" key="7">
    <source>
        <dbReference type="PROSITE" id="PS51900"/>
    </source>
</evidence>
<comment type="similarity">
    <text evidence="1">Belongs to the 'phage' integrase family.</text>
</comment>
<dbReference type="Gene3D" id="1.10.443.10">
    <property type="entry name" value="Intergrase catalytic core"/>
    <property type="match status" value="1"/>
</dbReference>
<feature type="domain" description="Core-binding (CB)" evidence="7">
    <location>
        <begin position="255"/>
        <end position="349"/>
    </location>
</feature>
<dbReference type="PROSITE" id="PS51900">
    <property type="entry name" value="CB"/>
    <property type="match status" value="1"/>
</dbReference>
<dbReference type="InterPro" id="IPR013762">
    <property type="entry name" value="Integrase-like_cat_sf"/>
</dbReference>
<dbReference type="Proteomes" id="UP001341259">
    <property type="component" value="Chromosome"/>
</dbReference>
<feature type="compositionally biased region" description="Low complexity" evidence="5">
    <location>
        <begin position="1"/>
        <end position="12"/>
    </location>
</feature>
<dbReference type="SUPFAM" id="SSF56349">
    <property type="entry name" value="DNA breaking-rejoining enzymes"/>
    <property type="match status" value="1"/>
</dbReference>
<dbReference type="InterPro" id="IPR011010">
    <property type="entry name" value="DNA_brk_join_enz"/>
</dbReference>
<feature type="region of interest" description="Disordered" evidence="5">
    <location>
        <begin position="1"/>
        <end position="20"/>
    </location>
</feature>
<protein>
    <submittedName>
        <fullName evidence="8">Tyrosine-type recombinase/integrase</fullName>
    </submittedName>
</protein>
<keyword evidence="2 4" id="KW-0238">DNA-binding</keyword>
<evidence type="ECO:0000313" key="8">
    <source>
        <dbReference type="EMBL" id="WUG92618.1"/>
    </source>
</evidence>
<evidence type="ECO:0000259" key="6">
    <source>
        <dbReference type="PROSITE" id="PS51898"/>
    </source>
</evidence>
<dbReference type="InterPro" id="IPR010998">
    <property type="entry name" value="Integrase_recombinase_N"/>
</dbReference>
<evidence type="ECO:0000313" key="9">
    <source>
        <dbReference type="Proteomes" id="UP001341259"/>
    </source>
</evidence>
<keyword evidence="9" id="KW-1185">Reference proteome</keyword>
<name>A0ABZ1NLL6_STRVL</name>
<evidence type="ECO:0000256" key="4">
    <source>
        <dbReference type="PROSITE-ProRule" id="PRU01248"/>
    </source>
</evidence>
<sequence>MSSIVPLRASSPAPEPRAPRHCPMREYAAFIAGLDVSEPRRRRHASSHQRFVHTFPDLTTWFAQPLRQRLGWRNGEDQNRRTRPDADFDATTGWINFQARHYVIYLGLTGRLRLDWGWLLGIGVLKPFQVADQMGLPFRKHVNDLQGRLIALGHADSREDWRLPWALIRLVLHRGDPDICAITTDDIEEMRQAIRHLQRVPGMDQVIAPDRLSTVQSAWGTNAYRAGLALFHTGVIGHPPARMPAAPRLLLSCKPRINAVMERFLAERALVLRPESMSSARGGLRRFGLWLDTERPHIDRLDQLNRADAVAFMEKVNRLRKIKHPDEPLSPAYRAGIISTLAVFFRHAALGEWDDVPTRPLITAADMPRRIEKVPRFIPEHQLEPVMERIRALPCPLQRCALLVARWSVARRTEIRKLNLDCLDAYPDGTPRLRLAAGKALKERTVPVHDEAAEAIRALAQLRHSHHDRGIYDPDLGQPVRYLFLRNGCLAHPDYLFADPLGQICTELGILNGEGKPAIHAHRFRHTLGTQLAEKGARMQTIMKVLGHKSPGMSMT</sequence>
<reference evidence="8 9" key="1">
    <citation type="submission" date="2022-10" db="EMBL/GenBank/DDBJ databases">
        <title>The complete genomes of actinobacterial strains from the NBC collection.</title>
        <authorList>
            <person name="Joergensen T.S."/>
            <person name="Alvarez Arevalo M."/>
            <person name="Sterndorff E.B."/>
            <person name="Faurdal D."/>
            <person name="Vuksanovic O."/>
            <person name="Mourched A.-S."/>
            <person name="Charusanti P."/>
            <person name="Shaw S."/>
            <person name="Blin K."/>
            <person name="Weber T."/>
        </authorList>
    </citation>
    <scope>NUCLEOTIDE SEQUENCE [LARGE SCALE GENOMIC DNA]</scope>
    <source>
        <strain evidence="8 9">NBC_00456</strain>
    </source>
</reference>
<dbReference type="PANTHER" id="PTHR30349:SF41">
    <property type="entry name" value="INTEGRASE_RECOMBINASE PROTEIN MJ0367-RELATED"/>
    <property type="match status" value="1"/>
</dbReference>
<evidence type="ECO:0000256" key="1">
    <source>
        <dbReference type="ARBA" id="ARBA00008857"/>
    </source>
</evidence>
<evidence type="ECO:0000256" key="2">
    <source>
        <dbReference type="ARBA" id="ARBA00023125"/>
    </source>
</evidence>
<dbReference type="Pfam" id="PF00589">
    <property type="entry name" value="Phage_integrase"/>
    <property type="match status" value="1"/>
</dbReference>
<proteinExistence type="inferred from homology"/>
<dbReference type="RefSeq" id="WP_328337033.1">
    <property type="nucleotide sequence ID" value="NZ_CP107906.1"/>
</dbReference>
<dbReference type="PROSITE" id="PS51898">
    <property type="entry name" value="TYR_RECOMBINASE"/>
    <property type="match status" value="1"/>
</dbReference>
<feature type="domain" description="Tyr recombinase" evidence="6">
    <location>
        <begin position="373"/>
        <end position="556"/>
    </location>
</feature>
<organism evidence="8 9">
    <name type="scientific">Streptomyces violaceus</name>
    <name type="common">Streptomyces venezuelae</name>
    <dbReference type="NCBI Taxonomy" id="1936"/>
    <lineage>
        <taxon>Bacteria</taxon>
        <taxon>Bacillati</taxon>
        <taxon>Actinomycetota</taxon>
        <taxon>Actinomycetes</taxon>
        <taxon>Kitasatosporales</taxon>
        <taxon>Streptomycetaceae</taxon>
        <taxon>Streptomyces</taxon>
    </lineage>
</organism>
<gene>
    <name evidence="8" type="ORF">OHB29_06065</name>
</gene>
<dbReference type="PANTHER" id="PTHR30349">
    <property type="entry name" value="PHAGE INTEGRASE-RELATED"/>
    <property type="match status" value="1"/>
</dbReference>
<dbReference type="Gene3D" id="1.10.150.130">
    <property type="match status" value="1"/>
</dbReference>
<evidence type="ECO:0000256" key="5">
    <source>
        <dbReference type="SAM" id="MobiDB-lite"/>
    </source>
</evidence>
<dbReference type="InterPro" id="IPR044068">
    <property type="entry name" value="CB"/>
</dbReference>